<dbReference type="EMBL" id="PKSG01000515">
    <property type="protein sequence ID" value="POR34512.1"/>
    <property type="molecule type" value="Genomic_DNA"/>
</dbReference>
<dbReference type="AlphaFoldDB" id="A0A2S4KWE8"/>
<dbReference type="OrthoDB" id="2104739at2759"/>
<sequence length="134" mass="15846">MGSPSPLHQSSLEGVIDFSREPPLGAEQRINAKRRFYRIVEHVSDSKSSNKRTYSRPRLVRFTYEYALCEESRDNFLRAFFRAMALSMDGDDEFDYEELGSVFFGFADYLLDNFFLPCKARRFDRRLYPSLFYC</sequence>
<organism evidence="1 2">
    <name type="scientific">Tolypocladium paradoxum</name>
    <dbReference type="NCBI Taxonomy" id="94208"/>
    <lineage>
        <taxon>Eukaryota</taxon>
        <taxon>Fungi</taxon>
        <taxon>Dikarya</taxon>
        <taxon>Ascomycota</taxon>
        <taxon>Pezizomycotina</taxon>
        <taxon>Sordariomycetes</taxon>
        <taxon>Hypocreomycetidae</taxon>
        <taxon>Hypocreales</taxon>
        <taxon>Ophiocordycipitaceae</taxon>
        <taxon>Tolypocladium</taxon>
    </lineage>
</organism>
<protein>
    <submittedName>
        <fullName evidence="1">Uncharacterized protein</fullName>
    </submittedName>
</protein>
<gene>
    <name evidence="1" type="ORF">TPAR_05261</name>
</gene>
<proteinExistence type="predicted"/>
<name>A0A2S4KWE8_9HYPO</name>
<evidence type="ECO:0000313" key="2">
    <source>
        <dbReference type="Proteomes" id="UP000237481"/>
    </source>
</evidence>
<keyword evidence="2" id="KW-1185">Reference proteome</keyword>
<reference evidence="1 2" key="1">
    <citation type="submission" date="2018-01" db="EMBL/GenBank/DDBJ databases">
        <title>Harnessing the power of phylogenomics to disentangle the directionality and signatures of interkingdom host jumping in the parasitic fungal genus Tolypocladium.</title>
        <authorList>
            <person name="Quandt C.A."/>
            <person name="Patterson W."/>
            <person name="Spatafora J.W."/>
        </authorList>
    </citation>
    <scope>NUCLEOTIDE SEQUENCE [LARGE SCALE GENOMIC DNA]</scope>
    <source>
        <strain evidence="1 2">NRBC 100945</strain>
    </source>
</reference>
<dbReference type="STRING" id="94208.A0A2S4KWE8"/>
<comment type="caution">
    <text evidence="1">The sequence shown here is derived from an EMBL/GenBank/DDBJ whole genome shotgun (WGS) entry which is preliminary data.</text>
</comment>
<dbReference type="Proteomes" id="UP000237481">
    <property type="component" value="Unassembled WGS sequence"/>
</dbReference>
<accession>A0A2S4KWE8</accession>
<evidence type="ECO:0000313" key="1">
    <source>
        <dbReference type="EMBL" id="POR34512.1"/>
    </source>
</evidence>